<dbReference type="Proteomes" id="UP001363151">
    <property type="component" value="Unassembled WGS sequence"/>
</dbReference>
<comment type="caution">
    <text evidence="2">The sequence shown here is derived from an EMBL/GenBank/DDBJ whole genome shotgun (WGS) entry which is preliminary data.</text>
</comment>
<dbReference type="EMBL" id="JBBJCI010000086">
    <property type="protein sequence ID" value="KAK7248778.1"/>
    <property type="molecule type" value="Genomic_DNA"/>
</dbReference>
<accession>A0ABR1G6I0</accession>
<gene>
    <name evidence="2" type="ORF">SO694_0004111</name>
</gene>
<evidence type="ECO:0000313" key="2">
    <source>
        <dbReference type="EMBL" id="KAK7248778.1"/>
    </source>
</evidence>
<feature type="compositionally biased region" description="Basic residues" evidence="1">
    <location>
        <begin position="204"/>
        <end position="231"/>
    </location>
</feature>
<organism evidence="2 3">
    <name type="scientific">Aureococcus anophagefferens</name>
    <name type="common">Harmful bloom alga</name>
    <dbReference type="NCBI Taxonomy" id="44056"/>
    <lineage>
        <taxon>Eukaryota</taxon>
        <taxon>Sar</taxon>
        <taxon>Stramenopiles</taxon>
        <taxon>Ochrophyta</taxon>
        <taxon>Pelagophyceae</taxon>
        <taxon>Pelagomonadales</taxon>
        <taxon>Pelagomonadaceae</taxon>
        <taxon>Aureococcus</taxon>
    </lineage>
</organism>
<feature type="region of interest" description="Disordered" evidence="1">
    <location>
        <begin position="196"/>
        <end position="276"/>
    </location>
</feature>
<reference evidence="2 3" key="1">
    <citation type="submission" date="2024-03" db="EMBL/GenBank/DDBJ databases">
        <title>Aureococcus anophagefferens CCMP1851 and Kratosvirus quantuckense: Draft genome of a second virus-susceptible host strain in the model system.</title>
        <authorList>
            <person name="Chase E."/>
            <person name="Truchon A.R."/>
            <person name="Schepens W."/>
            <person name="Wilhelm S.W."/>
        </authorList>
    </citation>
    <scope>NUCLEOTIDE SEQUENCE [LARGE SCALE GENOMIC DNA]</scope>
    <source>
        <strain evidence="2 3">CCMP1851</strain>
    </source>
</reference>
<sequence length="276" mass="30569">MPSAMASGAFRSLTNASAIFRAAATSSSGGEVVAGLGEDGQQLRRVLLVRREVALHVGVERQQRELVRARDARDEVHHGHADLELVLLRPSRASSRSQSLWGSSRSAIAGNTGLLSPRVRSVASRARELLHALELLLRVALGASRLLRSACGRRRRAGPFYRVGRLARVARVLVVGIQLVEHGRLLDAQEEVDGRARELARSPTHARPRSSRWARTSRRRGRTGRRPRRARPWPTCRCPRGRRRRSGRRGSAGTSSSKPAATPWTRRRRARSGGRR</sequence>
<evidence type="ECO:0000256" key="1">
    <source>
        <dbReference type="SAM" id="MobiDB-lite"/>
    </source>
</evidence>
<feature type="compositionally biased region" description="Basic residues" evidence="1">
    <location>
        <begin position="239"/>
        <end position="248"/>
    </location>
</feature>
<proteinExistence type="predicted"/>
<feature type="compositionally biased region" description="Basic residues" evidence="1">
    <location>
        <begin position="265"/>
        <end position="276"/>
    </location>
</feature>
<name>A0ABR1G6I0_AURAN</name>
<keyword evidence="3" id="KW-1185">Reference proteome</keyword>
<evidence type="ECO:0000313" key="3">
    <source>
        <dbReference type="Proteomes" id="UP001363151"/>
    </source>
</evidence>
<protein>
    <submittedName>
        <fullName evidence="2">Uncharacterized protein</fullName>
    </submittedName>
</protein>